<dbReference type="PANTHER" id="PTHR30074">
    <property type="entry name" value="FORMATE DEHYDROGENASE, NITRATE-INDUCIBLE, CYTOCHROME B556 FDN SUBUNIT"/>
    <property type="match status" value="1"/>
</dbReference>
<dbReference type="GO" id="GO:0009055">
    <property type="term" value="F:electron transfer activity"/>
    <property type="evidence" value="ECO:0007669"/>
    <property type="project" value="InterPro"/>
</dbReference>
<evidence type="ECO:0000256" key="6">
    <source>
        <dbReference type="ARBA" id="ARBA00022617"/>
    </source>
</evidence>
<accession>A0A0Q3VK85</accession>
<evidence type="ECO:0000256" key="5">
    <source>
        <dbReference type="ARBA" id="ARBA00022475"/>
    </source>
</evidence>
<evidence type="ECO:0000256" key="12">
    <source>
        <dbReference type="ARBA" id="ARBA00023136"/>
    </source>
</evidence>
<evidence type="ECO:0000256" key="8">
    <source>
        <dbReference type="ARBA" id="ARBA00022723"/>
    </source>
</evidence>
<keyword evidence="7 13" id="KW-0812">Transmembrane</keyword>
<dbReference type="GO" id="GO:0036397">
    <property type="term" value="F:formate dehydrogenase (quinone) activity"/>
    <property type="evidence" value="ECO:0007669"/>
    <property type="project" value="TreeGrafter"/>
</dbReference>
<evidence type="ECO:0000256" key="9">
    <source>
        <dbReference type="ARBA" id="ARBA00022982"/>
    </source>
</evidence>
<dbReference type="PANTHER" id="PTHR30074:SF6">
    <property type="entry name" value="FORMATE DEHYDROGENASE GAMMA SUBUNIT"/>
    <property type="match status" value="1"/>
</dbReference>
<keyword evidence="10 13" id="KW-1133">Transmembrane helix</keyword>
<dbReference type="GO" id="GO:0046872">
    <property type="term" value="F:metal ion binding"/>
    <property type="evidence" value="ECO:0007669"/>
    <property type="project" value="UniProtKB-KW"/>
</dbReference>
<dbReference type="RefSeq" id="WP_053478486.1">
    <property type="nucleotide sequence ID" value="NZ_CP041305.1"/>
</dbReference>
<keyword evidence="12 13" id="KW-0472">Membrane</keyword>
<evidence type="ECO:0000256" key="10">
    <source>
        <dbReference type="ARBA" id="ARBA00022989"/>
    </source>
</evidence>
<evidence type="ECO:0000256" key="3">
    <source>
        <dbReference type="ARBA" id="ARBA00010747"/>
    </source>
</evidence>
<dbReference type="EMBL" id="LJIX01000006">
    <property type="protein sequence ID" value="KQL21562.1"/>
    <property type="molecule type" value="Genomic_DNA"/>
</dbReference>
<dbReference type="STRING" id="1637975.AN957_25395"/>
<evidence type="ECO:0000256" key="11">
    <source>
        <dbReference type="ARBA" id="ARBA00023004"/>
    </source>
</evidence>
<gene>
    <name evidence="15" type="ORF">AN957_25395</name>
</gene>
<feature type="transmembrane region" description="Helical" evidence="13">
    <location>
        <begin position="159"/>
        <end position="180"/>
    </location>
</feature>
<evidence type="ECO:0000313" key="16">
    <source>
        <dbReference type="Proteomes" id="UP000050996"/>
    </source>
</evidence>
<dbReference type="InterPro" id="IPR006471">
    <property type="entry name" value="Formate_DH_gsu"/>
</dbReference>
<comment type="caution">
    <text evidence="15">The sequence shown here is derived from an EMBL/GenBank/DDBJ whole genome shotgun (WGS) entry which is preliminary data.</text>
</comment>
<feature type="transmembrane region" description="Helical" evidence="13">
    <location>
        <begin position="126"/>
        <end position="147"/>
    </location>
</feature>
<dbReference type="InterPro" id="IPR051817">
    <property type="entry name" value="FDH_cytochrome_b556_subunit"/>
</dbReference>
<proteinExistence type="inferred from homology"/>
<evidence type="ECO:0000256" key="1">
    <source>
        <dbReference type="ARBA" id="ARBA00001971"/>
    </source>
</evidence>
<evidence type="ECO:0000256" key="2">
    <source>
        <dbReference type="ARBA" id="ARBA00004651"/>
    </source>
</evidence>
<feature type="transmembrane region" description="Helical" evidence="13">
    <location>
        <begin position="21"/>
        <end position="39"/>
    </location>
</feature>
<dbReference type="GO" id="GO:0005886">
    <property type="term" value="C:plasma membrane"/>
    <property type="evidence" value="ECO:0007669"/>
    <property type="project" value="UniProtKB-SubCell"/>
</dbReference>
<evidence type="ECO:0000256" key="13">
    <source>
        <dbReference type="SAM" id="Phobius"/>
    </source>
</evidence>
<keyword evidence="5" id="KW-1003">Cell membrane</keyword>
<keyword evidence="4" id="KW-0813">Transport</keyword>
<reference evidence="15 16" key="1">
    <citation type="submission" date="2015-09" db="EMBL/GenBank/DDBJ databases">
        <title>Genome sequencing project for genomic taxonomy and phylogenomics of Bacillus-like bacteria.</title>
        <authorList>
            <person name="Liu B."/>
            <person name="Wang J."/>
            <person name="Zhu Y."/>
            <person name="Liu G."/>
            <person name="Chen Q."/>
            <person name="Chen Z."/>
            <person name="Lan J."/>
            <person name="Che J."/>
            <person name="Ge C."/>
            <person name="Shi H."/>
            <person name="Pan Z."/>
            <person name="Liu X."/>
        </authorList>
    </citation>
    <scope>NUCLEOTIDE SEQUENCE [LARGE SCALE GENOMIC DNA]</scope>
    <source>
        <strain evidence="15 16">FJAT-18043</strain>
    </source>
</reference>
<organism evidence="15 16">
    <name type="scientific">Cytobacillus solani</name>
    <dbReference type="NCBI Taxonomy" id="1637975"/>
    <lineage>
        <taxon>Bacteria</taxon>
        <taxon>Bacillati</taxon>
        <taxon>Bacillota</taxon>
        <taxon>Bacilli</taxon>
        <taxon>Bacillales</taxon>
        <taxon>Bacillaceae</taxon>
        <taxon>Cytobacillus</taxon>
    </lineage>
</organism>
<dbReference type="GO" id="GO:0009061">
    <property type="term" value="P:anaerobic respiration"/>
    <property type="evidence" value="ECO:0007669"/>
    <property type="project" value="TreeGrafter"/>
</dbReference>
<dbReference type="AlphaFoldDB" id="A0A0Q3VK85"/>
<comment type="similarity">
    <text evidence="3">Belongs to the formate dehydrogenase gamma subunit family.</text>
</comment>
<dbReference type="SUPFAM" id="SSF81342">
    <property type="entry name" value="Transmembrane di-heme cytochromes"/>
    <property type="match status" value="1"/>
</dbReference>
<dbReference type="Pfam" id="PF01292">
    <property type="entry name" value="Ni_hydr_CYTB"/>
    <property type="match status" value="1"/>
</dbReference>
<dbReference type="GO" id="GO:0022904">
    <property type="term" value="P:respiratory electron transport chain"/>
    <property type="evidence" value="ECO:0007669"/>
    <property type="project" value="InterPro"/>
</dbReference>
<dbReference type="InterPro" id="IPR016174">
    <property type="entry name" value="Di-haem_cyt_TM"/>
</dbReference>
<dbReference type="Proteomes" id="UP000050996">
    <property type="component" value="Unassembled WGS sequence"/>
</dbReference>
<keyword evidence="8" id="KW-0479">Metal-binding</keyword>
<evidence type="ECO:0000313" key="15">
    <source>
        <dbReference type="EMBL" id="KQL21562.1"/>
    </source>
</evidence>
<protein>
    <submittedName>
        <fullName evidence="15">Formate dehydrogenase</fullName>
    </submittedName>
</protein>
<feature type="transmembrane region" description="Helical" evidence="13">
    <location>
        <begin position="59"/>
        <end position="77"/>
    </location>
</feature>
<dbReference type="GO" id="GO:0015944">
    <property type="term" value="P:formate oxidation"/>
    <property type="evidence" value="ECO:0007669"/>
    <property type="project" value="TreeGrafter"/>
</dbReference>
<feature type="domain" description="Cytochrome b561 bacterial/Ni-hydrogenase" evidence="14">
    <location>
        <begin position="12"/>
        <end position="185"/>
    </location>
</feature>
<keyword evidence="6" id="KW-0349">Heme</keyword>
<dbReference type="GO" id="GO:0008863">
    <property type="term" value="F:formate dehydrogenase (NAD+) activity"/>
    <property type="evidence" value="ECO:0007669"/>
    <property type="project" value="InterPro"/>
</dbReference>
<keyword evidence="9" id="KW-0249">Electron transport</keyword>
<dbReference type="PATRIC" id="fig|1637975.4.peg.5128"/>
<sequence>MNKSGNQKTVKRFNLGFRISHWVNAAAFFVLYISALPMYTEFFDWLYPVFGGPAGARLVHRIAAVAFMLPLPIMIIFDWKGFSNWAKNIFSWKKHDLQFFPQFIKEFFGMKAKVPKQDFFNAGEKINSWLMIITTIMLICSGLIMWFPQYFPYGIIMWAYPMHSIGLGLAAAVAIGHIYMSLVTAKPSMRGIIKGDVSEEYAKDHHGRWYDELQAAKPKKKKHA</sequence>
<name>A0A0Q3VK85_9BACI</name>
<keyword evidence="16" id="KW-1185">Reference proteome</keyword>
<dbReference type="Gene3D" id="1.20.950.20">
    <property type="entry name" value="Transmembrane di-heme cytochromes, Chain C"/>
    <property type="match status" value="1"/>
</dbReference>
<dbReference type="NCBIfam" id="TIGR01583">
    <property type="entry name" value="formate-DH-gamm"/>
    <property type="match status" value="1"/>
</dbReference>
<keyword evidence="11" id="KW-0408">Iron</keyword>
<dbReference type="GO" id="GO:0009326">
    <property type="term" value="C:formate dehydrogenase complex"/>
    <property type="evidence" value="ECO:0007669"/>
    <property type="project" value="InterPro"/>
</dbReference>
<evidence type="ECO:0000259" key="14">
    <source>
        <dbReference type="Pfam" id="PF01292"/>
    </source>
</evidence>
<evidence type="ECO:0000256" key="7">
    <source>
        <dbReference type="ARBA" id="ARBA00022692"/>
    </source>
</evidence>
<comment type="cofactor">
    <cofactor evidence="1">
        <name>heme</name>
        <dbReference type="ChEBI" id="CHEBI:30413"/>
    </cofactor>
</comment>
<comment type="subcellular location">
    <subcellularLocation>
        <location evidence="2">Cell membrane</location>
        <topology evidence="2">Multi-pass membrane protein</topology>
    </subcellularLocation>
</comment>
<dbReference type="InterPro" id="IPR011577">
    <property type="entry name" value="Cyt_b561_bac/Ni-Hgenase"/>
</dbReference>
<evidence type="ECO:0000256" key="4">
    <source>
        <dbReference type="ARBA" id="ARBA00022448"/>
    </source>
</evidence>